<name>A0AAD8LCT3_TARER</name>
<sequence>MDWTFLRQVYELKYGLIALYTFALCRLNYLDVHFENPGHLPCSAERPELDINNCDTLPAEALSFSRAHHASHLPILLEVGNDEPCVEFAGFENQRLDLLARLAGTQPMAELSAPACLVRPANEVRVGWWIKDLIGLLVEEQQGPRSLLHQPDHLTLLKDVVPSPNNFSSILTPHPIHVPKHQGTAAGQPLQLCVAPPFIGGGGQPPFVLPSHIPVSQPPYPDGLDIFETGL</sequence>
<evidence type="ECO:0000313" key="1">
    <source>
        <dbReference type="EMBL" id="KAK1440060.1"/>
    </source>
</evidence>
<organism evidence="1 2">
    <name type="scientific">Tagetes erecta</name>
    <name type="common">African marigold</name>
    <dbReference type="NCBI Taxonomy" id="13708"/>
    <lineage>
        <taxon>Eukaryota</taxon>
        <taxon>Viridiplantae</taxon>
        <taxon>Streptophyta</taxon>
        <taxon>Embryophyta</taxon>
        <taxon>Tracheophyta</taxon>
        <taxon>Spermatophyta</taxon>
        <taxon>Magnoliopsida</taxon>
        <taxon>eudicotyledons</taxon>
        <taxon>Gunneridae</taxon>
        <taxon>Pentapetalae</taxon>
        <taxon>asterids</taxon>
        <taxon>campanulids</taxon>
        <taxon>Asterales</taxon>
        <taxon>Asteraceae</taxon>
        <taxon>Asteroideae</taxon>
        <taxon>Heliantheae alliance</taxon>
        <taxon>Tageteae</taxon>
        <taxon>Tagetes</taxon>
    </lineage>
</organism>
<dbReference type="EMBL" id="JAUHHV010000001">
    <property type="protein sequence ID" value="KAK1440060.1"/>
    <property type="molecule type" value="Genomic_DNA"/>
</dbReference>
<evidence type="ECO:0000313" key="2">
    <source>
        <dbReference type="Proteomes" id="UP001229421"/>
    </source>
</evidence>
<protein>
    <submittedName>
        <fullName evidence="1">Uncharacterized protein</fullName>
    </submittedName>
</protein>
<proteinExistence type="predicted"/>
<gene>
    <name evidence="1" type="ORF">QVD17_05885</name>
</gene>
<keyword evidence="2" id="KW-1185">Reference proteome</keyword>
<accession>A0AAD8LCT3</accession>
<comment type="caution">
    <text evidence="1">The sequence shown here is derived from an EMBL/GenBank/DDBJ whole genome shotgun (WGS) entry which is preliminary data.</text>
</comment>
<dbReference type="Proteomes" id="UP001229421">
    <property type="component" value="Unassembled WGS sequence"/>
</dbReference>
<dbReference type="AlphaFoldDB" id="A0AAD8LCT3"/>
<reference evidence="1" key="1">
    <citation type="journal article" date="2023" name="bioRxiv">
        <title>Improved chromosome-level genome assembly for marigold (Tagetes erecta).</title>
        <authorList>
            <person name="Jiang F."/>
            <person name="Yuan L."/>
            <person name="Wang S."/>
            <person name="Wang H."/>
            <person name="Xu D."/>
            <person name="Wang A."/>
            <person name="Fan W."/>
        </authorList>
    </citation>
    <scope>NUCLEOTIDE SEQUENCE</scope>
    <source>
        <strain evidence="1">WSJ</strain>
        <tissue evidence="1">Leaf</tissue>
    </source>
</reference>